<evidence type="ECO:0000256" key="4">
    <source>
        <dbReference type="SAM" id="MobiDB-lite"/>
    </source>
</evidence>
<evidence type="ECO:0000256" key="1">
    <source>
        <dbReference type="ARBA" id="ARBA00022490"/>
    </source>
</evidence>
<dbReference type="PANTHER" id="PTHR30308:SF2">
    <property type="entry name" value="SSRA-BINDING PROTEIN"/>
    <property type="match status" value="1"/>
</dbReference>
<accession>A0ABW2IHQ5</accession>
<dbReference type="CDD" id="cd09294">
    <property type="entry name" value="SmpB"/>
    <property type="match status" value="1"/>
</dbReference>
<proteinExistence type="inferred from homology"/>
<dbReference type="Pfam" id="PF01668">
    <property type="entry name" value="SmpB"/>
    <property type="match status" value="1"/>
</dbReference>
<evidence type="ECO:0000256" key="2">
    <source>
        <dbReference type="ARBA" id="ARBA00022884"/>
    </source>
</evidence>
<dbReference type="PANTHER" id="PTHR30308">
    <property type="entry name" value="TMRNA-BINDING COMPONENT OF TRANS-TRANSLATION TAGGING COMPLEX"/>
    <property type="match status" value="1"/>
</dbReference>
<organism evidence="5 6">
    <name type="scientific">Hirschia litorea</name>
    <dbReference type="NCBI Taxonomy" id="1199156"/>
    <lineage>
        <taxon>Bacteria</taxon>
        <taxon>Pseudomonadati</taxon>
        <taxon>Pseudomonadota</taxon>
        <taxon>Alphaproteobacteria</taxon>
        <taxon>Hyphomonadales</taxon>
        <taxon>Hyphomonadaceae</taxon>
        <taxon>Hirschia</taxon>
    </lineage>
</organism>
<dbReference type="SUPFAM" id="SSF74982">
    <property type="entry name" value="Small protein B (SmpB)"/>
    <property type="match status" value="1"/>
</dbReference>
<keyword evidence="2 3" id="KW-0694">RNA-binding</keyword>
<evidence type="ECO:0000313" key="6">
    <source>
        <dbReference type="Proteomes" id="UP001596492"/>
    </source>
</evidence>
<dbReference type="HAMAP" id="MF_00023">
    <property type="entry name" value="SmpB"/>
    <property type="match status" value="1"/>
</dbReference>
<dbReference type="InterPro" id="IPR020081">
    <property type="entry name" value="SsrA-bd_prot_CS"/>
</dbReference>
<keyword evidence="1 3" id="KW-0963">Cytoplasm</keyword>
<name>A0ABW2IHQ5_9PROT</name>
<dbReference type="PROSITE" id="PS01317">
    <property type="entry name" value="SSRP"/>
    <property type="match status" value="1"/>
</dbReference>
<comment type="function">
    <text evidence="3">Required for rescue of stalled ribosomes mediated by trans-translation. Binds to transfer-messenger RNA (tmRNA), required for stable association of tmRNA with ribosomes. tmRNA and SmpB together mimic tRNA shape, replacing the anticodon stem-loop with SmpB. tmRNA is encoded by the ssrA gene; the 2 termini fold to resemble tRNA(Ala) and it encodes a 'tag peptide', a short internal open reading frame. During trans-translation Ala-aminoacylated tmRNA acts like a tRNA, entering the A-site of stalled ribosomes, displacing the stalled mRNA. The ribosome then switches to translate the ORF on the tmRNA; the nascent peptide is terminated with the 'tag peptide' encoded by the tmRNA and targeted for degradation. The ribosome is freed to recommence translation, which seems to be the essential function of trans-translation.</text>
</comment>
<feature type="compositionally biased region" description="Basic and acidic residues" evidence="4">
    <location>
        <begin position="136"/>
        <end position="150"/>
    </location>
</feature>
<dbReference type="EMBL" id="JBHTBR010000002">
    <property type="protein sequence ID" value="MFC7290458.1"/>
    <property type="molecule type" value="Genomic_DNA"/>
</dbReference>
<comment type="similarity">
    <text evidence="3">Belongs to the SmpB family.</text>
</comment>
<feature type="region of interest" description="Disordered" evidence="4">
    <location>
        <begin position="136"/>
        <end position="158"/>
    </location>
</feature>
<dbReference type="Gene3D" id="2.40.280.10">
    <property type="match status" value="1"/>
</dbReference>
<protein>
    <recommendedName>
        <fullName evidence="3">SsrA-binding protein</fullName>
    </recommendedName>
    <alternativeName>
        <fullName evidence="3">Small protein B</fullName>
    </alternativeName>
</protein>
<keyword evidence="6" id="KW-1185">Reference proteome</keyword>
<evidence type="ECO:0000256" key="3">
    <source>
        <dbReference type="HAMAP-Rule" id="MF_00023"/>
    </source>
</evidence>
<reference evidence="6" key="1">
    <citation type="journal article" date="2019" name="Int. J. Syst. Evol. Microbiol.">
        <title>The Global Catalogue of Microorganisms (GCM) 10K type strain sequencing project: providing services to taxonomists for standard genome sequencing and annotation.</title>
        <authorList>
            <consortium name="The Broad Institute Genomics Platform"/>
            <consortium name="The Broad Institute Genome Sequencing Center for Infectious Disease"/>
            <person name="Wu L."/>
            <person name="Ma J."/>
        </authorList>
    </citation>
    <scope>NUCLEOTIDE SEQUENCE [LARGE SCALE GENOMIC DNA]</scope>
    <source>
        <strain evidence="6">CCUG 51308</strain>
    </source>
</reference>
<sequence>MAKPKKNDSNSLIAENRQSRRNYEVVDTMEAGVMLLGTEVKSLRMGRANISESYARDENGELVLVNATIPIYPPAAQFNHEPLRMRKLLLKKKELAKLNQGISRDGMTIVPLKLYFNDRGLAKLLLGLAKGRKNHDKRDVEKKRDWDKQKARLMRAKG</sequence>
<gene>
    <name evidence="3 5" type="primary">smpB</name>
    <name evidence="5" type="ORF">ACFQS8_02425</name>
</gene>
<evidence type="ECO:0000313" key="5">
    <source>
        <dbReference type="EMBL" id="MFC7290458.1"/>
    </source>
</evidence>
<dbReference type="NCBIfam" id="NF003843">
    <property type="entry name" value="PRK05422.1"/>
    <property type="match status" value="1"/>
</dbReference>
<comment type="caution">
    <text evidence="5">The sequence shown here is derived from an EMBL/GenBank/DDBJ whole genome shotgun (WGS) entry which is preliminary data.</text>
</comment>
<dbReference type="Proteomes" id="UP001596492">
    <property type="component" value="Unassembled WGS sequence"/>
</dbReference>
<dbReference type="RefSeq" id="WP_382165371.1">
    <property type="nucleotide sequence ID" value="NZ_JBHTBR010000002.1"/>
</dbReference>
<comment type="subcellular location">
    <subcellularLocation>
        <location evidence="3">Cytoplasm</location>
    </subcellularLocation>
    <text evidence="3">The tmRNA-SmpB complex associates with stalled 70S ribosomes.</text>
</comment>
<dbReference type="InterPro" id="IPR000037">
    <property type="entry name" value="SsrA-bd_prot"/>
</dbReference>
<dbReference type="NCBIfam" id="TIGR00086">
    <property type="entry name" value="smpB"/>
    <property type="match status" value="1"/>
</dbReference>
<dbReference type="InterPro" id="IPR023620">
    <property type="entry name" value="SmpB"/>
</dbReference>